<dbReference type="InterPro" id="IPR011703">
    <property type="entry name" value="ATPase_AAA-3"/>
</dbReference>
<sequence>MTPGSWDGGREELNPALPAEEFQSAAEAIVANIEQVIEGKTATVRLALAVLLAEGHLLIEDVPGVGKTKLAKALARSIDCSVRRIQFTPDLLPSDVTGVNVYNQENHDFEFKPGAVFANLVVGDEINRASPKTQSALLECMEERQVTVDGVTYPLQTPFMVIATQNPIEMEGTYPLPEAQRDRFTARIAMGYPDANAELAMLDVHSAQDPLENLVAVSDAARVREMIATVRAVHVSDAVKNYAISLVTATRESGDLRLGASPRATLQLLRTAKAIAALDGRDYVLPDDLQALAVPVLAHRIIPTADAQLSRRTTDAIVSDLVHRLPVPSERRQGTQAFERR</sequence>
<evidence type="ECO:0000313" key="4">
    <source>
        <dbReference type="Proteomes" id="UP001595816"/>
    </source>
</evidence>
<name>A0ABV8LUZ6_9ACTN</name>
<dbReference type="EMBL" id="JBHSAY010000015">
    <property type="protein sequence ID" value="MFC4134258.1"/>
    <property type="molecule type" value="Genomic_DNA"/>
</dbReference>
<gene>
    <name evidence="3" type="ORF">ACFOZ4_26920</name>
</gene>
<organism evidence="3 4">
    <name type="scientific">Hamadaea flava</name>
    <dbReference type="NCBI Taxonomy" id="1742688"/>
    <lineage>
        <taxon>Bacteria</taxon>
        <taxon>Bacillati</taxon>
        <taxon>Actinomycetota</taxon>
        <taxon>Actinomycetes</taxon>
        <taxon>Micromonosporales</taxon>
        <taxon>Micromonosporaceae</taxon>
        <taxon>Hamadaea</taxon>
    </lineage>
</organism>
<evidence type="ECO:0000259" key="2">
    <source>
        <dbReference type="Pfam" id="PF17863"/>
    </source>
</evidence>
<dbReference type="PANTHER" id="PTHR42759:SF5">
    <property type="entry name" value="METHANOL DEHYDROGENASE REGULATOR"/>
    <property type="match status" value="1"/>
</dbReference>
<keyword evidence="4" id="KW-1185">Reference proteome</keyword>
<evidence type="ECO:0000259" key="1">
    <source>
        <dbReference type="Pfam" id="PF07726"/>
    </source>
</evidence>
<reference evidence="4" key="1">
    <citation type="journal article" date="2019" name="Int. J. Syst. Evol. Microbiol.">
        <title>The Global Catalogue of Microorganisms (GCM) 10K type strain sequencing project: providing services to taxonomists for standard genome sequencing and annotation.</title>
        <authorList>
            <consortium name="The Broad Institute Genomics Platform"/>
            <consortium name="The Broad Institute Genome Sequencing Center for Infectious Disease"/>
            <person name="Wu L."/>
            <person name="Ma J."/>
        </authorList>
    </citation>
    <scope>NUCLEOTIDE SEQUENCE [LARGE SCALE GENOMIC DNA]</scope>
    <source>
        <strain evidence="4">CGMCC 4.7289</strain>
    </source>
</reference>
<dbReference type="Proteomes" id="UP001595816">
    <property type="component" value="Unassembled WGS sequence"/>
</dbReference>
<protein>
    <submittedName>
        <fullName evidence="3">AAA family ATPase</fullName>
    </submittedName>
</protein>
<proteinExistence type="predicted"/>
<dbReference type="Gene3D" id="1.10.8.80">
    <property type="entry name" value="Magnesium chelatase subunit I, C-Terminal domain"/>
    <property type="match status" value="1"/>
</dbReference>
<feature type="domain" description="ATPase AAA-3" evidence="1">
    <location>
        <begin position="56"/>
        <end position="185"/>
    </location>
</feature>
<comment type="caution">
    <text evidence="3">The sequence shown here is derived from an EMBL/GenBank/DDBJ whole genome shotgun (WGS) entry which is preliminary data.</text>
</comment>
<dbReference type="InterPro" id="IPR050764">
    <property type="entry name" value="CbbQ/NirQ/NorQ/GpvN"/>
</dbReference>
<dbReference type="SUPFAM" id="SSF52540">
    <property type="entry name" value="P-loop containing nucleoside triphosphate hydrolases"/>
    <property type="match status" value="1"/>
</dbReference>
<dbReference type="PANTHER" id="PTHR42759">
    <property type="entry name" value="MOXR FAMILY PROTEIN"/>
    <property type="match status" value="1"/>
</dbReference>
<accession>A0ABV8LUZ6</accession>
<dbReference type="PIRSF" id="PIRSF002849">
    <property type="entry name" value="AAA_ATPase_chaperone_MoxR_prd"/>
    <property type="match status" value="1"/>
</dbReference>
<dbReference type="Gene3D" id="3.40.50.300">
    <property type="entry name" value="P-loop containing nucleotide triphosphate hydrolases"/>
    <property type="match status" value="1"/>
</dbReference>
<dbReference type="Pfam" id="PF17863">
    <property type="entry name" value="AAA_lid_2"/>
    <property type="match status" value="1"/>
</dbReference>
<dbReference type="InterPro" id="IPR027417">
    <property type="entry name" value="P-loop_NTPase"/>
</dbReference>
<dbReference type="Pfam" id="PF07726">
    <property type="entry name" value="AAA_3"/>
    <property type="match status" value="1"/>
</dbReference>
<evidence type="ECO:0000313" key="3">
    <source>
        <dbReference type="EMBL" id="MFC4134258.1"/>
    </source>
</evidence>
<dbReference type="RefSeq" id="WP_253763887.1">
    <property type="nucleotide sequence ID" value="NZ_JAMZDZ010000001.1"/>
</dbReference>
<dbReference type="InterPro" id="IPR041628">
    <property type="entry name" value="ChlI/MoxR_AAA_lid"/>
</dbReference>
<feature type="domain" description="ChlI/MoxR AAA lid" evidence="2">
    <location>
        <begin position="249"/>
        <end position="320"/>
    </location>
</feature>